<evidence type="ECO:0000256" key="6">
    <source>
        <dbReference type="ARBA" id="ARBA00023125"/>
    </source>
</evidence>
<keyword evidence="5" id="KW-0067">ATP-binding</keyword>
<evidence type="ECO:0000256" key="5">
    <source>
        <dbReference type="ARBA" id="ARBA00022840"/>
    </source>
</evidence>
<comment type="caution">
    <text evidence="9">The sequence shown here is derived from an EMBL/GenBank/DDBJ whole genome shotgun (WGS) entry which is preliminary data.</text>
</comment>
<dbReference type="Pfam" id="PF12705">
    <property type="entry name" value="PDDEXK_1"/>
    <property type="match status" value="1"/>
</dbReference>
<dbReference type="Proteomes" id="UP000027731">
    <property type="component" value="Unassembled WGS sequence"/>
</dbReference>
<protein>
    <recommendedName>
        <fullName evidence="8">PD-(D/E)XK endonuclease-like domain-containing protein</fullName>
    </recommendedName>
</protein>
<dbReference type="InterPro" id="IPR011335">
    <property type="entry name" value="Restrct_endonuc-II-like"/>
</dbReference>
<proteinExistence type="predicted"/>
<dbReference type="EMBL" id="JOSX01000010">
    <property type="protein sequence ID" value="KEK16066.1"/>
    <property type="molecule type" value="Genomic_DNA"/>
</dbReference>
<evidence type="ECO:0000256" key="4">
    <source>
        <dbReference type="ARBA" id="ARBA00022806"/>
    </source>
</evidence>
<evidence type="ECO:0000313" key="9">
    <source>
        <dbReference type="EMBL" id="KEK16066.1"/>
    </source>
</evidence>
<dbReference type="GO" id="GO:0004386">
    <property type="term" value="F:helicase activity"/>
    <property type="evidence" value="ECO:0007669"/>
    <property type="project" value="UniProtKB-KW"/>
</dbReference>
<keyword evidence="4" id="KW-0347">Helicase</keyword>
<sequence>MRLNKEQRRALEKKYGVDRIWSFSRLQTFHNCIQEYVHLYLRHDVPRTDNVYTIFGSEVHDITEGLTKKEFDLTSAKSLWDNFVKRWENDPDGLRFDTEKIKQGYIGNLGHYFTHTNIPEGNKFHTELPVMTKVGGTKEKPHYVFVGYIDTEYIDKEGNVVLVDYKSSSKSSFSKAKLPEKSMQLMLYSIGIHQQENIPYEKIKARFDMMKYVTVHYKQENGRWNTSVQERSIWILKMQKKLETKLKKLGIDKEEARKLIQIASLANNMNNLPKEVQDQFYITNYYIELDINEDDCNALLRKIEKQCDEIIELEQLSPDAQDSFADVNHHYNPDDYYDKKLCAYHTSAKFLEQEKTLIGETQPKFKIEDKGNNILDLFKSDNKERNDETLMKELFA</sequence>
<dbReference type="GO" id="GO:0005524">
    <property type="term" value="F:ATP binding"/>
    <property type="evidence" value="ECO:0007669"/>
    <property type="project" value="UniProtKB-KW"/>
</dbReference>
<dbReference type="GO" id="GO:0003677">
    <property type="term" value="F:DNA binding"/>
    <property type="evidence" value="ECO:0007669"/>
    <property type="project" value="UniProtKB-KW"/>
</dbReference>
<keyword evidence="6" id="KW-0238">DNA-binding</keyword>
<dbReference type="Gene3D" id="3.90.320.10">
    <property type="match status" value="1"/>
</dbReference>
<reference evidence="9 10" key="1">
    <citation type="submission" date="2014-06" db="EMBL/GenBank/DDBJ databases">
        <title>Genetic determinant of reutericyclin biosynthesis of Lactobacillus reuteri.</title>
        <authorList>
            <person name="Lin X."/>
            <person name="Duar R."/>
            <person name="Walter J."/>
            <person name="Gaenzle M."/>
        </authorList>
    </citation>
    <scope>NUCLEOTIDE SEQUENCE [LARGE SCALE GENOMIC DNA]</scope>
    <source>
        <strain evidence="9 10">LTH2584</strain>
    </source>
</reference>
<feature type="domain" description="PD-(D/E)XK endonuclease-like" evidence="8">
    <location>
        <begin position="21"/>
        <end position="248"/>
    </location>
</feature>
<accession>A0A073K2P9</accession>
<evidence type="ECO:0000256" key="1">
    <source>
        <dbReference type="ARBA" id="ARBA00022741"/>
    </source>
</evidence>
<dbReference type="SUPFAM" id="SSF52980">
    <property type="entry name" value="Restriction endonuclease-like"/>
    <property type="match status" value="1"/>
</dbReference>
<dbReference type="InterPro" id="IPR038726">
    <property type="entry name" value="PDDEXK_AddAB-type"/>
</dbReference>
<keyword evidence="2" id="KW-0227">DNA damage</keyword>
<keyword evidence="1" id="KW-0547">Nucleotide-binding</keyword>
<dbReference type="GO" id="GO:0016787">
    <property type="term" value="F:hydrolase activity"/>
    <property type="evidence" value="ECO:0007669"/>
    <property type="project" value="UniProtKB-KW"/>
</dbReference>
<name>A0A073K2P9_LIMRT</name>
<dbReference type="AlphaFoldDB" id="A0A073K2P9"/>
<evidence type="ECO:0000259" key="8">
    <source>
        <dbReference type="Pfam" id="PF12705"/>
    </source>
</evidence>
<dbReference type="PATRIC" id="fig|1598.90.peg.467"/>
<evidence type="ECO:0000256" key="3">
    <source>
        <dbReference type="ARBA" id="ARBA00022801"/>
    </source>
</evidence>
<evidence type="ECO:0000256" key="7">
    <source>
        <dbReference type="ARBA" id="ARBA00023204"/>
    </source>
</evidence>
<organism evidence="9 10">
    <name type="scientific">Limosilactobacillus reuteri</name>
    <name type="common">Lactobacillus reuteri</name>
    <dbReference type="NCBI Taxonomy" id="1598"/>
    <lineage>
        <taxon>Bacteria</taxon>
        <taxon>Bacillati</taxon>
        <taxon>Bacillota</taxon>
        <taxon>Bacilli</taxon>
        <taxon>Lactobacillales</taxon>
        <taxon>Lactobacillaceae</taxon>
        <taxon>Limosilactobacillus</taxon>
    </lineage>
</organism>
<evidence type="ECO:0000256" key="2">
    <source>
        <dbReference type="ARBA" id="ARBA00022763"/>
    </source>
</evidence>
<keyword evidence="3" id="KW-0378">Hydrolase</keyword>
<evidence type="ECO:0000313" key="10">
    <source>
        <dbReference type="Proteomes" id="UP000027731"/>
    </source>
</evidence>
<gene>
    <name evidence="9" type="ORF">LR3_08305</name>
</gene>
<dbReference type="GO" id="GO:0006281">
    <property type="term" value="P:DNA repair"/>
    <property type="evidence" value="ECO:0007669"/>
    <property type="project" value="UniProtKB-KW"/>
</dbReference>
<dbReference type="InterPro" id="IPR011604">
    <property type="entry name" value="PDDEXK-like_dom_sf"/>
</dbReference>
<keyword evidence="7" id="KW-0234">DNA repair</keyword>